<protein>
    <submittedName>
        <fullName evidence="1">Uncharacterized protein</fullName>
    </submittedName>
</protein>
<dbReference type="InterPro" id="IPR031248">
    <property type="entry name" value="RNF213"/>
</dbReference>
<comment type="caution">
    <text evidence="1">The sequence shown here is derived from an EMBL/GenBank/DDBJ whole genome shotgun (WGS) entry which is preliminary data.</text>
</comment>
<sequence>MIAFGVSFFLTYLEVFLPLFSIRLNNTTFRKPFKKTKKADGRYKLELVHENTPWLYWADFNIASNSNLSFNIFDQTKQTATATVSASSQAIIVEEQHSQSEFNEKCAKILEHLVREIENEQSFCFALTVFNDLKVQLRSSELQDIKSVLKDITPNLGQSNAKWDMKRCLSSKQLFAIVKMIAKNKPANQFHSFVIQSIGTNLCSFADMTPSNNKDGAPCTPFDKFRLIPCINYLALSNWPTEQQQLTKSINEFFQGINFQRSKEQAINENELVEVLIFDLNLRKNRIFNPIIWIEDHLIKLLLHHSDLMRPTLQLLLDHKNYDKTAKSNPWKRLWNHKKCWHLFQSLYQTHFEEWDTFLANLQNCVDFVEISYNLLQGFQSTKHACEWYFHLFYFLKKQQQSNIGSVITNRWKDIYSITKAIKPFYDKIDGQTLAAMLKLIWTDTNANTCRESEILTARILAQLLKNQTNRSYWIDLLADYSITNPVLRGFLKKSFKNWLSVKEEKRQPYGEQEFHSKVIELLSSSTFQNAKESLNDRHCELCLDNDKWTREQIKTIHDCERTDSILLARVIHIMKENIPEAEELNESTSKNLCSNLDYCFKCRLWFEQDNPMQVFLSTFFSKLLTNLIINKRLLPVYVYNYLMTHLKDIKELSSHSIYLENLIKNIRGNDLINTFKQIYHYFFTEDDLSLQLIELEKESGKWEIQQFFKIKYQYAQEIKLLKEHEQSMKISLSQRNFIFHKIWNKYRTKYQFVTQQKPLFIFNKVFQDSNQKWENFKQVRLCDVYVHFTNQIVQDIQNGVIRCEDLELLSIRDRNSIVEIIKCLEDDMQYLFPQLSDEQRQSIANSVGIKIKKTTDLKEQLQPWMKLKKMTERMKECHPCKYKIQEDGKWQAYVKALKQMEEIAIKEDISIKEASECYDQCFKCVGEGAKSCVINSFFEVLIRCENELKILASNANFTNQANFEKVLHALSESNHRGLQNLVHPLKCVNPVMQQKLWKYPFENMTGLAKAILSLCLNGQDFVEMLKKFCDVNLADISSLINEDNKARTDENLKKLKAAMENGRWRLGTLEKKELEDVETLIKQFEECKEISAFRVEFWKKGGRIDYNNDENETLFLPVNSQLSDFAKCKDLWKQRLMKWKQQSLQLREKFPALNYFCFNEIHSLIHQINALLSPDCLNRSLQLFKSIKPFLQKINYQVTDQDVDKVLREWKDLKALTNSKIWKSCSVPDIDNNKSCEERKDPISSFGRILYSLWLASKHNCVMEKFLPIELHAGKPNLILRPNKSLLFEVLGLFESQRYIPRAEHILICNENTTEEDVVCLIFRAITNDIRIAMTLTARVDLNNSVKPLYCLVYPEKLTSATLEQVCQNVYDILLSDIQLEKLKHCFYMFVVMSCDAGNPLCKLLEQFHVSLPNISSQTLSKKMLSQLYHNSQTNVQLRSISIEPPWIQLYTSERVGMGKSRVIQRDIGKIRKIYEERGKTVKDVCVTFNGKDIDWEQTMNSLWSYYNSMIIYHLNISSCVSAQINDFLFQLLFLQHIDSNSQISQCFHVNSNMIFLIEIPSTLDDPNLNESVQNFFYLFFSDVQFPIIQVSNQNNSFEFEMEAQYTIKWMQQFFNRKLKTIDTDPTKMPDLDTRSMQQFMERYFPEINGSVPVHQRSFFRYLYQQFAFLTQPSLKEETIRLRHDITQSVVDMAKILCCRQYDHIQISSDEKLETIESIEEEEFYLCKEWYNSKEHGFLIGQDGKSIFKLTNDLKNRNVKELNTLKSPRFCKYYEQSFKEQRFLVQTSLLCFFFLHIHIHIYVIICKKKLNVGEFEEEYSSLRSTLEILLCILGTRNQEIMREDYLADSQIIGGLYQQFNFVLTFDNLLKMVAIFMKIRTNTPIILMGETGCSLIRCLADAANVNLIKVDVHEGFGRNVIRQVMKKWISRDDTMELWVLLDEVNTSPDIGWFKELICDHSLDGVKISDQIKVIATCNSYRPRKIKNTENINVNDLSSKWVYRVFPLCETMKEYVWHLGQWNEEESILAMVRFYDQSVYKKIESLKLEITANIVKSQQFLRRHLINESIISLRDVSRCLSIFYWLMRQPQAHESVTWTERALNIALGLCYYFRLDESGRAKYSEIISKKNKHQFSAMLNEEIENFFECFEISPHVAVHHILKENLFVLFFYIATATPITLIGKPGTSKTLSLRIMLNVLSHHNIEKISTKLKQKQFHFNVKPLHCISFQGTRSCEASAIHEIWSETIRYSEDQKITPFLLFNEIGLAEQSPYEPLKILHFLLKNPKISIVGISNWNLDAAKMDRMVMRVIPSLGHDDLIKTAKSIVYNDTFLDQDIRKIINVYEEIVHCETGVFSPNGNRQFFGACDFYALMKHQATLVRSPQNKSLEGYLRNFGGLDSSKSREKLCEIFAKVLNLTENDISQEFQALTPARCVQRNLMEKKCIQSFDDLTITRHCMIISEKHYSWQLLSECNILNYGHVFLFGSYFTYDTYSNISNYNQLNKIIDCMETGKTVILRNLEGIYQSLCEVFNQMYKKKSSGICILPFYYISFCIKII</sequence>
<evidence type="ECO:0000313" key="2">
    <source>
        <dbReference type="Proteomes" id="UP000023152"/>
    </source>
</evidence>
<name>X6LJF6_RETFI</name>
<accession>X6LJF6</accession>
<dbReference type="GO" id="GO:0004842">
    <property type="term" value="F:ubiquitin-protein transferase activity"/>
    <property type="evidence" value="ECO:0007669"/>
    <property type="project" value="InterPro"/>
</dbReference>
<dbReference type="PANTHER" id="PTHR22605">
    <property type="entry name" value="RZ-TYPE DOMAIN-CONTAINING PROTEIN"/>
    <property type="match status" value="1"/>
</dbReference>
<dbReference type="GO" id="GO:0016887">
    <property type="term" value="F:ATP hydrolysis activity"/>
    <property type="evidence" value="ECO:0007669"/>
    <property type="project" value="InterPro"/>
</dbReference>
<reference evidence="1 2" key="1">
    <citation type="journal article" date="2013" name="Curr. Biol.">
        <title>The Genome of the Foraminiferan Reticulomyxa filosa.</title>
        <authorList>
            <person name="Glockner G."/>
            <person name="Hulsmann N."/>
            <person name="Schleicher M."/>
            <person name="Noegel A.A."/>
            <person name="Eichinger L."/>
            <person name="Gallinger C."/>
            <person name="Pawlowski J."/>
            <person name="Sierra R."/>
            <person name="Euteneuer U."/>
            <person name="Pillet L."/>
            <person name="Moustafa A."/>
            <person name="Platzer M."/>
            <person name="Groth M."/>
            <person name="Szafranski K."/>
            <person name="Schliwa M."/>
        </authorList>
    </citation>
    <scope>NUCLEOTIDE SEQUENCE [LARGE SCALE GENOMIC DNA]</scope>
</reference>
<dbReference type="InterPro" id="IPR027417">
    <property type="entry name" value="P-loop_NTPase"/>
</dbReference>
<organism evidence="1 2">
    <name type="scientific">Reticulomyxa filosa</name>
    <dbReference type="NCBI Taxonomy" id="46433"/>
    <lineage>
        <taxon>Eukaryota</taxon>
        <taxon>Sar</taxon>
        <taxon>Rhizaria</taxon>
        <taxon>Retaria</taxon>
        <taxon>Foraminifera</taxon>
        <taxon>Monothalamids</taxon>
        <taxon>Reticulomyxidae</taxon>
        <taxon>Reticulomyxa</taxon>
    </lineage>
</organism>
<keyword evidence="2" id="KW-1185">Reference proteome</keyword>
<dbReference type="PANTHER" id="PTHR22605:SF1">
    <property type="entry name" value="RZ-TYPE DOMAIN-CONTAINING PROTEIN"/>
    <property type="match status" value="1"/>
</dbReference>
<dbReference type="Proteomes" id="UP000023152">
    <property type="component" value="Unassembled WGS sequence"/>
</dbReference>
<proteinExistence type="predicted"/>
<evidence type="ECO:0000313" key="1">
    <source>
        <dbReference type="EMBL" id="ETO01754.1"/>
    </source>
</evidence>
<dbReference type="EMBL" id="ASPP01037485">
    <property type="protein sequence ID" value="ETO01754.1"/>
    <property type="molecule type" value="Genomic_DNA"/>
</dbReference>
<dbReference type="SUPFAM" id="SSF52540">
    <property type="entry name" value="P-loop containing nucleoside triphosphate hydrolases"/>
    <property type="match status" value="2"/>
</dbReference>
<gene>
    <name evidence="1" type="ORF">RFI_35689</name>
</gene>